<dbReference type="AlphaFoldDB" id="A0A4Y7KVC5"/>
<dbReference type="PANTHER" id="PTHR35741:SF1">
    <property type="entry name" value="FACTOR CWC22-LIKE PROTEIN, PUTATIVE (DUF3245)-RELATED"/>
    <property type="match status" value="1"/>
</dbReference>
<proteinExistence type="predicted"/>
<evidence type="ECO:0000313" key="4">
    <source>
        <dbReference type="Proteomes" id="UP000316621"/>
    </source>
</evidence>
<protein>
    <submittedName>
        <fullName evidence="3">Uncharacterized protein</fullName>
    </submittedName>
</protein>
<reference evidence="3 4" key="1">
    <citation type="journal article" date="2018" name="Science">
        <title>The opium poppy genome and morphinan production.</title>
        <authorList>
            <person name="Guo L."/>
            <person name="Winzer T."/>
            <person name="Yang X."/>
            <person name="Li Y."/>
            <person name="Ning Z."/>
            <person name="He Z."/>
            <person name="Teodor R."/>
            <person name="Lu Y."/>
            <person name="Bowser T.A."/>
            <person name="Graham I.A."/>
            <person name="Ye K."/>
        </authorList>
    </citation>
    <scope>NUCLEOTIDE SEQUENCE [LARGE SCALE GENOMIC DNA]</scope>
    <source>
        <strain evidence="4">cv. HN1</strain>
        <tissue evidence="3">Leaves</tissue>
    </source>
</reference>
<dbReference type="Proteomes" id="UP000316621">
    <property type="component" value="Chromosome 9"/>
</dbReference>
<keyword evidence="4" id="KW-1185">Reference proteome</keyword>
<keyword evidence="2" id="KW-1133">Transmembrane helix</keyword>
<evidence type="ECO:0000313" key="3">
    <source>
        <dbReference type="EMBL" id="RZC77294.1"/>
    </source>
</evidence>
<keyword evidence="2" id="KW-0812">Transmembrane</keyword>
<accession>A0A4Y7KVC5</accession>
<feature type="transmembrane region" description="Helical" evidence="2">
    <location>
        <begin position="34"/>
        <end position="55"/>
    </location>
</feature>
<sequence>MAFDVDDEQKQQNFQHDDFVSQSLRKRNEADGDLPASFCCLIASLLPLPLFLLYGGKWEDINEEKVMSPAEVANQKKTKITLLIQIQLHESNPQKNERELSRIKYCHSGAKFTPQARFGPSTDPAGKSLHTKLEASAKTLEENSKANSRQISKDDDDEEPESRTNAFTKRYWYLFPQVCREIMIEVNKV</sequence>
<dbReference type="EMBL" id="CM010723">
    <property type="protein sequence ID" value="RZC77294.1"/>
    <property type="molecule type" value="Genomic_DNA"/>
</dbReference>
<evidence type="ECO:0000256" key="1">
    <source>
        <dbReference type="SAM" id="MobiDB-lite"/>
    </source>
</evidence>
<keyword evidence="2" id="KW-0472">Membrane</keyword>
<name>A0A4Y7KVC5_PAPSO</name>
<organism evidence="3 4">
    <name type="scientific">Papaver somniferum</name>
    <name type="common">Opium poppy</name>
    <dbReference type="NCBI Taxonomy" id="3469"/>
    <lineage>
        <taxon>Eukaryota</taxon>
        <taxon>Viridiplantae</taxon>
        <taxon>Streptophyta</taxon>
        <taxon>Embryophyta</taxon>
        <taxon>Tracheophyta</taxon>
        <taxon>Spermatophyta</taxon>
        <taxon>Magnoliopsida</taxon>
        <taxon>Ranunculales</taxon>
        <taxon>Papaveraceae</taxon>
        <taxon>Papaveroideae</taxon>
        <taxon>Papaver</taxon>
    </lineage>
</organism>
<feature type="region of interest" description="Disordered" evidence="1">
    <location>
        <begin position="139"/>
        <end position="163"/>
    </location>
</feature>
<dbReference type="PANTHER" id="PTHR35741">
    <property type="entry name" value="FACTOR CWC22-LIKE PROTEIN, PUTATIVE (DUF3245)-RELATED"/>
    <property type="match status" value="1"/>
</dbReference>
<dbReference type="STRING" id="3469.A0A4Y7KVC5"/>
<gene>
    <name evidence="3" type="ORF">C5167_001507</name>
</gene>
<evidence type="ECO:0000256" key="2">
    <source>
        <dbReference type="SAM" id="Phobius"/>
    </source>
</evidence>
<dbReference type="Gramene" id="RZC77294">
    <property type="protein sequence ID" value="RZC77294"/>
    <property type="gene ID" value="C5167_001507"/>
</dbReference>